<feature type="transmembrane region" description="Helical" evidence="2">
    <location>
        <begin position="236"/>
        <end position="256"/>
    </location>
</feature>
<gene>
    <name evidence="3" type="ORF">PVAND_001400</name>
</gene>
<dbReference type="OrthoDB" id="6624538at2759"/>
<evidence type="ECO:0000313" key="4">
    <source>
        <dbReference type="Proteomes" id="UP001107558"/>
    </source>
</evidence>
<reference evidence="3" key="1">
    <citation type="submission" date="2021-03" db="EMBL/GenBank/DDBJ databases">
        <title>Chromosome level genome of the anhydrobiotic midge Polypedilum vanderplanki.</title>
        <authorList>
            <person name="Yoshida Y."/>
            <person name="Kikawada T."/>
            <person name="Gusev O."/>
        </authorList>
    </citation>
    <scope>NUCLEOTIDE SEQUENCE</scope>
    <source>
        <strain evidence="3">NIAS01</strain>
        <tissue evidence="3">Whole body or cell culture</tissue>
    </source>
</reference>
<keyword evidence="2" id="KW-0472">Membrane</keyword>
<dbReference type="Proteomes" id="UP001107558">
    <property type="component" value="Chromosome 3"/>
</dbReference>
<accession>A0A9J6BNB4</accession>
<feature type="compositionally biased region" description="Acidic residues" evidence="1">
    <location>
        <begin position="139"/>
        <end position="155"/>
    </location>
</feature>
<evidence type="ECO:0008006" key="5">
    <source>
        <dbReference type="Google" id="ProtNLM"/>
    </source>
</evidence>
<feature type="region of interest" description="Disordered" evidence="1">
    <location>
        <begin position="112"/>
        <end position="157"/>
    </location>
</feature>
<keyword evidence="2" id="KW-1133">Transmembrane helix</keyword>
<dbReference type="InterPro" id="IPR012464">
    <property type="entry name" value="DUF1676"/>
</dbReference>
<comment type="caution">
    <text evidence="3">The sequence shown here is derived from an EMBL/GenBank/DDBJ whole genome shotgun (WGS) entry which is preliminary data.</text>
</comment>
<feature type="region of interest" description="Disordered" evidence="1">
    <location>
        <begin position="42"/>
        <end position="75"/>
    </location>
</feature>
<sequence length="308" mass="34651">MWKKIVSIIVLAICFNNVNCALRKSWKSAANFEAEIPKFTPFESEENSSGSSGSLKTTEFVTEPSPSAETLTNNKISSRIKMPEKYVADIYSTLTKEASKKSQDFGRFAYQVPDTSESSEENEIPSSKIFLNNQHSGEEEIDDASENEDEDDEVEVVSNNDSTHYKIGNLLNVTVDSEDNTVNVNLDQFALKEIFTGRAGNNKKHGMLERIFPLFIIPFLIQSAIIPFMITSIKLFLMKSLFAGKIAILFFLLGALKNHQNSIYMKSFAAQNQPFLTKDYSGAFIPERRIEIGNFDGYKVDGKETFIH</sequence>
<dbReference type="EMBL" id="JADBJN010000003">
    <property type="protein sequence ID" value="KAG5671189.1"/>
    <property type="molecule type" value="Genomic_DNA"/>
</dbReference>
<feature type="compositionally biased region" description="Polar residues" evidence="1">
    <location>
        <begin position="55"/>
        <end position="75"/>
    </location>
</feature>
<name>A0A9J6BNB4_POLVA</name>
<organism evidence="3 4">
    <name type="scientific">Polypedilum vanderplanki</name>
    <name type="common">Sleeping chironomid midge</name>
    <dbReference type="NCBI Taxonomy" id="319348"/>
    <lineage>
        <taxon>Eukaryota</taxon>
        <taxon>Metazoa</taxon>
        <taxon>Ecdysozoa</taxon>
        <taxon>Arthropoda</taxon>
        <taxon>Hexapoda</taxon>
        <taxon>Insecta</taxon>
        <taxon>Pterygota</taxon>
        <taxon>Neoptera</taxon>
        <taxon>Endopterygota</taxon>
        <taxon>Diptera</taxon>
        <taxon>Nematocera</taxon>
        <taxon>Chironomoidea</taxon>
        <taxon>Chironomidae</taxon>
        <taxon>Chironominae</taxon>
        <taxon>Polypedilum</taxon>
        <taxon>Polypedilum</taxon>
    </lineage>
</organism>
<dbReference type="Pfam" id="PF07898">
    <property type="entry name" value="DUF1676"/>
    <property type="match status" value="1"/>
</dbReference>
<proteinExistence type="predicted"/>
<feature type="transmembrane region" description="Helical" evidence="2">
    <location>
        <begin position="211"/>
        <end position="230"/>
    </location>
</feature>
<dbReference type="AlphaFoldDB" id="A0A9J6BNB4"/>
<keyword evidence="2" id="KW-0812">Transmembrane</keyword>
<evidence type="ECO:0000256" key="2">
    <source>
        <dbReference type="SAM" id="Phobius"/>
    </source>
</evidence>
<evidence type="ECO:0000313" key="3">
    <source>
        <dbReference type="EMBL" id="KAG5671189.1"/>
    </source>
</evidence>
<evidence type="ECO:0000256" key="1">
    <source>
        <dbReference type="SAM" id="MobiDB-lite"/>
    </source>
</evidence>
<keyword evidence="4" id="KW-1185">Reference proteome</keyword>
<protein>
    <recommendedName>
        <fullName evidence="5">Osiris</fullName>
    </recommendedName>
</protein>